<sequence>MTSRPVVAVVVDAVHPYSFGGRENRYRELSGHLSERFDLHVYTMNWWRGPRVREEDGLTFHALCRHLPLYRDGARSPLQAVFFAVACLRLLGRRFDVIEADQIPFFPILVLRLVATLRRRPLIGTWHEVWGPDYWRDYLGRRWRLGWWVERLAMRAPDRIIAASSETALRLEAHLRGKVPVTVAPNGVDLARVAAAEPADDPCDLVTVSRLMPHKRLDLLLEAVAVLHALERPVTCRIIGDGPDRERLRRRADELGISDSVDFRHDVREQKDVYSLIKSGRLFAFPSVREGFGVAALEALACGVPVVTTSARDNLAQFLVARSGNGIVCAPHLADFTVSLVRGLDRAPERRSDRWLAEYEWRLVADRVAEVLAAS</sequence>
<dbReference type="PANTHER" id="PTHR45947:SF3">
    <property type="entry name" value="SULFOQUINOVOSYL TRANSFERASE SQD2"/>
    <property type="match status" value="1"/>
</dbReference>
<evidence type="ECO:0000313" key="6">
    <source>
        <dbReference type="Proteomes" id="UP001501842"/>
    </source>
</evidence>
<dbReference type="InterPro" id="IPR050194">
    <property type="entry name" value="Glycosyltransferase_grp1"/>
</dbReference>
<evidence type="ECO:0000256" key="2">
    <source>
        <dbReference type="ARBA" id="ARBA00022679"/>
    </source>
</evidence>
<evidence type="ECO:0000313" key="5">
    <source>
        <dbReference type="EMBL" id="GAA2723339.1"/>
    </source>
</evidence>
<proteinExistence type="predicted"/>
<gene>
    <name evidence="5" type="ORF">GCM10010439_18350</name>
</gene>
<dbReference type="InterPro" id="IPR028098">
    <property type="entry name" value="Glyco_trans_4-like_N"/>
</dbReference>
<dbReference type="InterPro" id="IPR001296">
    <property type="entry name" value="Glyco_trans_1"/>
</dbReference>
<dbReference type="EMBL" id="BAAATZ010000006">
    <property type="protein sequence ID" value="GAA2723339.1"/>
    <property type="molecule type" value="Genomic_DNA"/>
</dbReference>
<dbReference type="Pfam" id="PF00534">
    <property type="entry name" value="Glycos_transf_1"/>
    <property type="match status" value="1"/>
</dbReference>
<organism evidence="5 6">
    <name type="scientific">Actinocorallia aurantiaca</name>
    <dbReference type="NCBI Taxonomy" id="46204"/>
    <lineage>
        <taxon>Bacteria</taxon>
        <taxon>Bacillati</taxon>
        <taxon>Actinomycetota</taxon>
        <taxon>Actinomycetes</taxon>
        <taxon>Streptosporangiales</taxon>
        <taxon>Thermomonosporaceae</taxon>
        <taxon>Actinocorallia</taxon>
    </lineage>
</organism>
<evidence type="ECO:0000259" key="3">
    <source>
        <dbReference type="Pfam" id="PF00534"/>
    </source>
</evidence>
<comment type="caution">
    <text evidence="5">The sequence shown here is derived from an EMBL/GenBank/DDBJ whole genome shotgun (WGS) entry which is preliminary data.</text>
</comment>
<dbReference type="SUPFAM" id="SSF53756">
    <property type="entry name" value="UDP-Glycosyltransferase/glycogen phosphorylase"/>
    <property type="match status" value="1"/>
</dbReference>
<feature type="domain" description="Glycosyltransferase subfamily 4-like N-terminal" evidence="4">
    <location>
        <begin position="20"/>
        <end position="192"/>
    </location>
</feature>
<keyword evidence="1" id="KW-0328">Glycosyltransferase</keyword>
<evidence type="ECO:0000256" key="1">
    <source>
        <dbReference type="ARBA" id="ARBA00022676"/>
    </source>
</evidence>
<evidence type="ECO:0000259" key="4">
    <source>
        <dbReference type="Pfam" id="PF13439"/>
    </source>
</evidence>
<reference evidence="6" key="1">
    <citation type="journal article" date="2019" name="Int. J. Syst. Evol. Microbiol.">
        <title>The Global Catalogue of Microorganisms (GCM) 10K type strain sequencing project: providing services to taxonomists for standard genome sequencing and annotation.</title>
        <authorList>
            <consortium name="The Broad Institute Genomics Platform"/>
            <consortium name="The Broad Institute Genome Sequencing Center for Infectious Disease"/>
            <person name="Wu L."/>
            <person name="Ma J."/>
        </authorList>
    </citation>
    <scope>NUCLEOTIDE SEQUENCE [LARGE SCALE GENOMIC DNA]</scope>
    <source>
        <strain evidence="6">JCM 8201</strain>
    </source>
</reference>
<dbReference type="CDD" id="cd03801">
    <property type="entry name" value="GT4_PimA-like"/>
    <property type="match status" value="1"/>
</dbReference>
<dbReference type="RefSeq" id="WP_344449814.1">
    <property type="nucleotide sequence ID" value="NZ_BAAATZ010000006.1"/>
</dbReference>
<accession>A0ABP6GIL6</accession>
<protein>
    <submittedName>
        <fullName evidence="5">Glycosyltransferase family 4 protein</fullName>
    </submittedName>
</protein>
<keyword evidence="2" id="KW-0808">Transferase</keyword>
<feature type="domain" description="Glycosyl transferase family 1" evidence="3">
    <location>
        <begin position="200"/>
        <end position="335"/>
    </location>
</feature>
<dbReference type="PANTHER" id="PTHR45947">
    <property type="entry name" value="SULFOQUINOVOSYL TRANSFERASE SQD2"/>
    <property type="match status" value="1"/>
</dbReference>
<dbReference type="Proteomes" id="UP001501842">
    <property type="component" value="Unassembled WGS sequence"/>
</dbReference>
<name>A0ABP6GIL6_9ACTN</name>
<dbReference type="Pfam" id="PF13439">
    <property type="entry name" value="Glyco_transf_4"/>
    <property type="match status" value="1"/>
</dbReference>
<keyword evidence="6" id="KW-1185">Reference proteome</keyword>
<dbReference type="Gene3D" id="3.40.50.2000">
    <property type="entry name" value="Glycogen Phosphorylase B"/>
    <property type="match status" value="2"/>
</dbReference>